<keyword evidence="2" id="KW-1185">Reference proteome</keyword>
<dbReference type="EMBL" id="CAACYI010000001">
    <property type="protein sequence ID" value="VFB15803.1"/>
    <property type="molecule type" value="Genomic_DNA"/>
</dbReference>
<proteinExistence type="predicted"/>
<dbReference type="RefSeq" id="WP_131748227.1">
    <property type="nucleotide sequence ID" value="NZ_CAACYI010000001.1"/>
</dbReference>
<dbReference type="CDD" id="cd09911">
    <property type="entry name" value="Lin0431_like"/>
    <property type="match status" value="1"/>
</dbReference>
<reference evidence="1 2" key="1">
    <citation type="submission" date="2019-02" db="EMBL/GenBank/DDBJ databases">
        <authorList>
            <consortium name="Pathogen Informatics"/>
        </authorList>
    </citation>
    <scope>NUCLEOTIDE SEQUENCE [LARGE SCALE GENOMIC DNA]</scope>
    <source>
        <strain evidence="1 2">3012STDY7089603</strain>
    </source>
</reference>
<evidence type="ECO:0000313" key="2">
    <source>
        <dbReference type="Proteomes" id="UP000377798"/>
    </source>
</evidence>
<dbReference type="InterPro" id="IPR038690">
    <property type="entry name" value="NusG_2_sf"/>
</dbReference>
<accession>A0A8H2M4K7</accession>
<organism evidence="1 2">
    <name type="scientific">Urinicoccus massiliensis</name>
    <dbReference type="NCBI Taxonomy" id="1723382"/>
    <lineage>
        <taxon>Bacteria</taxon>
        <taxon>Bacillati</taxon>
        <taxon>Bacillota</taxon>
        <taxon>Tissierellia</taxon>
        <taxon>Tissierellales</taxon>
        <taxon>Peptoniphilaceae</taxon>
        <taxon>Urinicoccus</taxon>
    </lineage>
</organism>
<evidence type="ECO:0000313" key="1">
    <source>
        <dbReference type="EMBL" id="VFB15803.1"/>
    </source>
</evidence>
<sequence>MKKGDMIVLASIIVLSLVLFFLTGQTLREAQNKYASVQIAGREVQKIPLEGGKKTREYKFKTKLGTNKVLVKDGKVWVQEANCPDQICVHMAPIEKVGETIICLPHEFLVEIKANKKGPDDLDLLLR</sequence>
<dbReference type="Proteomes" id="UP000377798">
    <property type="component" value="Unassembled WGS sequence"/>
</dbReference>
<gene>
    <name evidence="1" type="ORF">NCTC13150_00307</name>
</gene>
<protein>
    <submittedName>
        <fullName evidence="1">Uncharacterized protein conserved in bacteria</fullName>
    </submittedName>
</protein>
<dbReference type="Pfam" id="PF07009">
    <property type="entry name" value="NusG_II"/>
    <property type="match status" value="1"/>
</dbReference>
<dbReference type="Gene3D" id="2.60.320.10">
    <property type="entry name" value="N-utilization substance G protein NusG, insert domain"/>
    <property type="match status" value="1"/>
</dbReference>
<comment type="caution">
    <text evidence="1">The sequence shown here is derived from an EMBL/GenBank/DDBJ whole genome shotgun (WGS) entry which is preliminary data.</text>
</comment>
<name>A0A8H2M4K7_9FIRM</name>
<dbReference type="AlphaFoldDB" id="A0A8H2M4K7"/>